<protein>
    <submittedName>
        <fullName evidence="1">Uncharacterized protein</fullName>
    </submittedName>
</protein>
<sequence>MTTMYAHTTSPYQLDTLRLRHTQTLVNAVSTTLYSNPIDTTLFSQSLVELRRHLESQLSATPAYDPATTTNAIEVLEHILFCWICARAAYADQQHSGDESGAMRFAKYAYIPESSILEAIQCTLCLATTPAGVVAVAKSSIPASLALSTSFVDMPTVHVVAFRALARLCTRHAADIGVMSVLDAFTRARSALQLHNRFDTLANASFAFAMDFTTAVQAPMTPPSSASSVSDSEYEGCKMSNTRLAERVLTSALTLVNAMVDAHLDVEQRLMLRRELLGTSLYKCLKMLEEPCFENSLAVAEARRFRLTYASDIRLHGSMP</sequence>
<reference evidence="1" key="1">
    <citation type="submission" date="2022-07" db="EMBL/GenBank/DDBJ databases">
        <title>Phylogenomic reconstructions and comparative analyses of Kickxellomycotina fungi.</title>
        <authorList>
            <person name="Reynolds N.K."/>
            <person name="Stajich J.E."/>
            <person name="Barry K."/>
            <person name="Grigoriev I.V."/>
            <person name="Crous P."/>
            <person name="Smith M.E."/>
        </authorList>
    </citation>
    <scope>NUCLEOTIDE SEQUENCE</scope>
    <source>
        <strain evidence="1">NRRL 5244</strain>
    </source>
</reference>
<gene>
    <name evidence="1" type="ORF">FBU59_006965</name>
</gene>
<feature type="non-terminal residue" evidence="1">
    <location>
        <position position="320"/>
    </location>
</feature>
<keyword evidence="2" id="KW-1185">Reference proteome</keyword>
<accession>A0ACC1IYE9</accession>
<name>A0ACC1IYE9_9FUNG</name>
<comment type="caution">
    <text evidence="1">The sequence shown here is derived from an EMBL/GenBank/DDBJ whole genome shotgun (WGS) entry which is preliminary data.</text>
</comment>
<evidence type="ECO:0000313" key="1">
    <source>
        <dbReference type="EMBL" id="KAJ1930501.1"/>
    </source>
</evidence>
<dbReference type="EMBL" id="JANBPW010006395">
    <property type="protein sequence ID" value="KAJ1930501.1"/>
    <property type="molecule type" value="Genomic_DNA"/>
</dbReference>
<organism evidence="1 2">
    <name type="scientific">Linderina macrospora</name>
    <dbReference type="NCBI Taxonomy" id="4868"/>
    <lineage>
        <taxon>Eukaryota</taxon>
        <taxon>Fungi</taxon>
        <taxon>Fungi incertae sedis</taxon>
        <taxon>Zoopagomycota</taxon>
        <taxon>Kickxellomycotina</taxon>
        <taxon>Kickxellomycetes</taxon>
        <taxon>Kickxellales</taxon>
        <taxon>Kickxellaceae</taxon>
        <taxon>Linderina</taxon>
    </lineage>
</organism>
<dbReference type="Proteomes" id="UP001150603">
    <property type="component" value="Unassembled WGS sequence"/>
</dbReference>
<proteinExistence type="predicted"/>
<evidence type="ECO:0000313" key="2">
    <source>
        <dbReference type="Proteomes" id="UP001150603"/>
    </source>
</evidence>